<name>A0AAV2CIM6_9ROSI</name>
<keyword evidence="2" id="KW-1185">Reference proteome</keyword>
<proteinExistence type="predicted"/>
<protein>
    <submittedName>
        <fullName evidence="1">Uncharacterized protein</fullName>
    </submittedName>
</protein>
<evidence type="ECO:0000313" key="2">
    <source>
        <dbReference type="Proteomes" id="UP001497516"/>
    </source>
</evidence>
<reference evidence="1 2" key="1">
    <citation type="submission" date="2024-04" db="EMBL/GenBank/DDBJ databases">
        <authorList>
            <person name="Fracassetti M."/>
        </authorList>
    </citation>
    <scope>NUCLEOTIDE SEQUENCE [LARGE SCALE GENOMIC DNA]</scope>
</reference>
<dbReference type="EMBL" id="OZ034813">
    <property type="protein sequence ID" value="CAL1356410.1"/>
    <property type="molecule type" value="Genomic_DNA"/>
</dbReference>
<evidence type="ECO:0000313" key="1">
    <source>
        <dbReference type="EMBL" id="CAL1356410.1"/>
    </source>
</evidence>
<organism evidence="1 2">
    <name type="scientific">Linum trigynum</name>
    <dbReference type="NCBI Taxonomy" id="586398"/>
    <lineage>
        <taxon>Eukaryota</taxon>
        <taxon>Viridiplantae</taxon>
        <taxon>Streptophyta</taxon>
        <taxon>Embryophyta</taxon>
        <taxon>Tracheophyta</taxon>
        <taxon>Spermatophyta</taxon>
        <taxon>Magnoliopsida</taxon>
        <taxon>eudicotyledons</taxon>
        <taxon>Gunneridae</taxon>
        <taxon>Pentapetalae</taxon>
        <taxon>rosids</taxon>
        <taxon>fabids</taxon>
        <taxon>Malpighiales</taxon>
        <taxon>Linaceae</taxon>
        <taxon>Linum</taxon>
    </lineage>
</organism>
<gene>
    <name evidence="1" type="ORF">LTRI10_LOCUS4116</name>
</gene>
<dbReference type="AlphaFoldDB" id="A0AAV2CIM6"/>
<dbReference type="Proteomes" id="UP001497516">
    <property type="component" value="Chromosome 1"/>
</dbReference>
<sequence length="68" mass="7578">MAEHSLAVDSWMREAQEASILMEGLENKRHVDAAAESKLVELGIKLDCLESLLRNPPSKHILYDSSSL</sequence>
<accession>A0AAV2CIM6</accession>